<dbReference type="Pfam" id="PF12796">
    <property type="entry name" value="Ank_2"/>
    <property type="match status" value="1"/>
</dbReference>
<dbReference type="SUPFAM" id="SSF100934">
    <property type="entry name" value="Heat shock protein 70kD (HSP70), C-terminal subdomain"/>
    <property type="match status" value="1"/>
</dbReference>
<dbReference type="InterPro" id="IPR002110">
    <property type="entry name" value="Ankyrin_rpt"/>
</dbReference>
<evidence type="ECO:0000313" key="3">
    <source>
        <dbReference type="Proteomes" id="UP001221898"/>
    </source>
</evidence>
<dbReference type="PROSITE" id="PS50297">
    <property type="entry name" value="ANK_REP_REGION"/>
    <property type="match status" value="1"/>
</dbReference>
<dbReference type="Proteomes" id="UP001221898">
    <property type="component" value="Unassembled WGS sequence"/>
</dbReference>
<evidence type="ECO:0000256" key="1">
    <source>
        <dbReference type="PROSITE-ProRule" id="PRU00023"/>
    </source>
</evidence>
<protein>
    <recommendedName>
        <fullName evidence="4">Ankyrin repeat domain-containing protein 45</fullName>
    </recommendedName>
</protein>
<keyword evidence="1" id="KW-0040">ANK repeat</keyword>
<dbReference type="Gene3D" id="1.25.40.20">
    <property type="entry name" value="Ankyrin repeat-containing domain"/>
    <property type="match status" value="2"/>
</dbReference>
<dbReference type="EMBL" id="JAINUG010000170">
    <property type="protein sequence ID" value="KAJ8390409.1"/>
    <property type="molecule type" value="Genomic_DNA"/>
</dbReference>
<dbReference type="InterPro" id="IPR029048">
    <property type="entry name" value="HSP70_C_sf"/>
</dbReference>
<dbReference type="Gene3D" id="1.20.1270.10">
    <property type="match status" value="1"/>
</dbReference>
<dbReference type="SUPFAM" id="SSF48403">
    <property type="entry name" value="Ankyrin repeat"/>
    <property type="match status" value="1"/>
</dbReference>
<comment type="caution">
    <text evidence="2">The sequence shown here is derived from an EMBL/GenBank/DDBJ whole genome shotgun (WGS) entry which is preliminary data.</text>
</comment>
<dbReference type="InterPro" id="IPR039323">
    <property type="entry name" value="ANKRD_45/46/60"/>
</dbReference>
<accession>A0AAD7RU22</accession>
<reference evidence="2" key="1">
    <citation type="journal article" date="2023" name="Science">
        <title>Genome structures resolve the early diversification of teleost fishes.</title>
        <authorList>
            <person name="Parey E."/>
            <person name="Louis A."/>
            <person name="Montfort J."/>
            <person name="Bouchez O."/>
            <person name="Roques C."/>
            <person name="Iampietro C."/>
            <person name="Lluch J."/>
            <person name="Castinel A."/>
            <person name="Donnadieu C."/>
            <person name="Desvignes T."/>
            <person name="Floi Bucao C."/>
            <person name="Jouanno E."/>
            <person name="Wen M."/>
            <person name="Mejri S."/>
            <person name="Dirks R."/>
            <person name="Jansen H."/>
            <person name="Henkel C."/>
            <person name="Chen W.J."/>
            <person name="Zahm M."/>
            <person name="Cabau C."/>
            <person name="Klopp C."/>
            <person name="Thompson A.W."/>
            <person name="Robinson-Rechavi M."/>
            <person name="Braasch I."/>
            <person name="Lecointre G."/>
            <person name="Bobe J."/>
            <person name="Postlethwait J.H."/>
            <person name="Berthelot C."/>
            <person name="Roest Crollius H."/>
            <person name="Guiguen Y."/>
        </authorList>
    </citation>
    <scope>NUCLEOTIDE SEQUENCE</scope>
    <source>
        <strain evidence="2">NC1722</strain>
    </source>
</reference>
<organism evidence="2 3">
    <name type="scientific">Aldrovandia affinis</name>
    <dbReference type="NCBI Taxonomy" id="143900"/>
    <lineage>
        <taxon>Eukaryota</taxon>
        <taxon>Metazoa</taxon>
        <taxon>Chordata</taxon>
        <taxon>Craniata</taxon>
        <taxon>Vertebrata</taxon>
        <taxon>Euteleostomi</taxon>
        <taxon>Actinopterygii</taxon>
        <taxon>Neopterygii</taxon>
        <taxon>Teleostei</taxon>
        <taxon>Notacanthiformes</taxon>
        <taxon>Halosauridae</taxon>
        <taxon>Aldrovandia</taxon>
    </lineage>
</organism>
<name>A0AAD7RU22_9TELE</name>
<sequence>MEIIGVNTVFSCSLAGDVEALQRLLEYQKDSGEGGMIDMFQEKDTVGRNALFVSCMLGRCNIVRELVRCGANVHELTVRGYTPLHCAALWGHLDTVKTLVELGANLHAVNFRGESAKRVARRYSKMACAEYLSLAEAKQGLQEYIIQVRQTLSEDKVQGKLNKEEKNIFTSSCLAKADWIQNAKTPSIQDFTEQKKHLEDILGPLLAKLTAQSEATTKTRKH</sequence>
<dbReference type="SMART" id="SM00248">
    <property type="entry name" value="ANK"/>
    <property type="match status" value="2"/>
</dbReference>
<dbReference type="PROSITE" id="PS50088">
    <property type="entry name" value="ANK_REPEAT"/>
    <property type="match status" value="1"/>
</dbReference>
<dbReference type="InterPro" id="IPR036770">
    <property type="entry name" value="Ankyrin_rpt-contain_sf"/>
</dbReference>
<dbReference type="PANTHER" id="PTHR22677:SF4">
    <property type="entry name" value="USHER SYNDROME TYPE-1G PROTEIN-LIKE PROTEIN"/>
    <property type="match status" value="1"/>
</dbReference>
<proteinExistence type="predicted"/>
<keyword evidence="3" id="KW-1185">Reference proteome</keyword>
<feature type="repeat" description="ANK" evidence="1">
    <location>
        <begin position="79"/>
        <end position="111"/>
    </location>
</feature>
<dbReference type="PANTHER" id="PTHR22677">
    <property type="entry name" value="ANKYRIN REPEAT DOMAIN-CONTAINING PROTEIN 60"/>
    <property type="match status" value="1"/>
</dbReference>
<dbReference type="AlphaFoldDB" id="A0AAD7RU22"/>
<evidence type="ECO:0000313" key="2">
    <source>
        <dbReference type="EMBL" id="KAJ8390409.1"/>
    </source>
</evidence>
<gene>
    <name evidence="2" type="ORF">AAFF_G00108030</name>
</gene>
<evidence type="ECO:0008006" key="4">
    <source>
        <dbReference type="Google" id="ProtNLM"/>
    </source>
</evidence>